<dbReference type="PANTHER" id="PTHR13276:SF0">
    <property type="entry name" value="GUANINE NUCLEOTIDE EXCHANGE FACTOR MSS4"/>
    <property type="match status" value="1"/>
</dbReference>
<keyword evidence="5" id="KW-1185">Reference proteome</keyword>
<dbReference type="SUPFAM" id="SSF51316">
    <property type="entry name" value="Mss4-like"/>
    <property type="match status" value="1"/>
</dbReference>
<sequence length="140" mass="16072">MPITTYNEIDLKHDSIKLKCPFENCNTTLIKYSQDLQLINVKNSPNLIKATAEKPIMNESPIQFYKIDDVWAFDNIGVSKPTEIKTAPEFENEIIQVERILICSECDKGPLGFAGIPLNKDNDHNNLIYYLNVESVLYEY</sequence>
<protein>
    <recommendedName>
        <fullName evidence="6">Mss4-like protein</fullName>
    </recommendedName>
</protein>
<dbReference type="InterPro" id="IPR007515">
    <property type="entry name" value="Mss4"/>
</dbReference>
<dbReference type="Gene3D" id="2.170.150.10">
    <property type="entry name" value="Metal Binding Protein, Guanine Nucleotide Exchange Factor, Chain A"/>
    <property type="match status" value="1"/>
</dbReference>
<comment type="caution">
    <text evidence="4">The sequence shown here is derived from an EMBL/GenBank/DDBJ whole genome shotgun (WGS) entry which is preliminary data.</text>
</comment>
<dbReference type="Pfam" id="PF04421">
    <property type="entry name" value="Mss4"/>
    <property type="match status" value="1"/>
</dbReference>
<keyword evidence="1" id="KW-0813">Transport</keyword>
<proteinExistence type="predicted"/>
<dbReference type="GO" id="GO:0005829">
    <property type="term" value="C:cytosol"/>
    <property type="evidence" value="ECO:0007669"/>
    <property type="project" value="TreeGrafter"/>
</dbReference>
<dbReference type="GO" id="GO:0005085">
    <property type="term" value="F:guanyl-nucleotide exchange factor activity"/>
    <property type="evidence" value="ECO:0007669"/>
    <property type="project" value="UniProtKB-KW"/>
</dbReference>
<evidence type="ECO:0008006" key="6">
    <source>
        <dbReference type="Google" id="ProtNLM"/>
    </source>
</evidence>
<dbReference type="GO" id="GO:0007264">
    <property type="term" value="P:small GTPase-mediated signal transduction"/>
    <property type="evidence" value="ECO:0007669"/>
    <property type="project" value="InterPro"/>
</dbReference>
<dbReference type="Proteomes" id="UP001152885">
    <property type="component" value="Unassembled WGS sequence"/>
</dbReference>
<organism evidence="4 5">
    <name type="scientific">Candida verbasci</name>
    <dbReference type="NCBI Taxonomy" id="1227364"/>
    <lineage>
        <taxon>Eukaryota</taxon>
        <taxon>Fungi</taxon>
        <taxon>Dikarya</taxon>
        <taxon>Ascomycota</taxon>
        <taxon>Saccharomycotina</taxon>
        <taxon>Pichiomycetes</taxon>
        <taxon>Debaryomycetaceae</taxon>
        <taxon>Candida/Lodderomyces clade</taxon>
        <taxon>Candida</taxon>
    </lineage>
</organism>
<dbReference type="InterPro" id="IPR011323">
    <property type="entry name" value="Mss4/transl-control_tumour"/>
</dbReference>
<dbReference type="OrthoDB" id="30840at2759"/>
<dbReference type="InterPro" id="IPR011057">
    <property type="entry name" value="Mss4-like_sf"/>
</dbReference>
<evidence type="ECO:0000256" key="2">
    <source>
        <dbReference type="ARBA" id="ARBA00022658"/>
    </source>
</evidence>
<reference evidence="4" key="1">
    <citation type="submission" date="2022-12" db="EMBL/GenBank/DDBJ databases">
        <authorList>
            <person name="Brejova B."/>
        </authorList>
    </citation>
    <scope>NUCLEOTIDE SEQUENCE</scope>
</reference>
<dbReference type="PROSITE" id="PS51796">
    <property type="entry name" value="MSS4"/>
    <property type="match status" value="1"/>
</dbReference>
<accession>A0A9W4TS63</accession>
<evidence type="ECO:0000313" key="5">
    <source>
        <dbReference type="Proteomes" id="UP001152885"/>
    </source>
</evidence>
<dbReference type="EMBL" id="CANTUO010000001">
    <property type="protein sequence ID" value="CAI5755875.1"/>
    <property type="molecule type" value="Genomic_DNA"/>
</dbReference>
<dbReference type="GO" id="GO:0015031">
    <property type="term" value="P:protein transport"/>
    <property type="evidence" value="ECO:0007669"/>
    <property type="project" value="UniProtKB-KW"/>
</dbReference>
<keyword evidence="3" id="KW-0653">Protein transport</keyword>
<gene>
    <name evidence="4" type="ORF">CANVERA_P0391</name>
</gene>
<dbReference type="AlphaFoldDB" id="A0A9W4TS63"/>
<dbReference type="PANTHER" id="PTHR13276">
    <property type="entry name" value="GUANINE NUCLEOTIDE EXCHANGE FACTOR MSS4"/>
    <property type="match status" value="1"/>
</dbReference>
<name>A0A9W4TS63_9ASCO</name>
<dbReference type="GO" id="GO:0006892">
    <property type="term" value="P:post-Golgi vesicle-mediated transport"/>
    <property type="evidence" value="ECO:0007669"/>
    <property type="project" value="TreeGrafter"/>
</dbReference>
<evidence type="ECO:0000313" key="4">
    <source>
        <dbReference type="EMBL" id="CAI5755875.1"/>
    </source>
</evidence>
<evidence type="ECO:0000256" key="1">
    <source>
        <dbReference type="ARBA" id="ARBA00022448"/>
    </source>
</evidence>
<keyword evidence="2" id="KW-0344">Guanine-nucleotide releasing factor</keyword>
<evidence type="ECO:0000256" key="3">
    <source>
        <dbReference type="ARBA" id="ARBA00022927"/>
    </source>
</evidence>
<dbReference type="GO" id="GO:0016020">
    <property type="term" value="C:membrane"/>
    <property type="evidence" value="ECO:0007669"/>
    <property type="project" value="TreeGrafter"/>
</dbReference>
<dbReference type="GO" id="GO:0008270">
    <property type="term" value="F:zinc ion binding"/>
    <property type="evidence" value="ECO:0007669"/>
    <property type="project" value="TreeGrafter"/>
</dbReference>